<dbReference type="GeneID" id="30418265"/>
<dbReference type="OrthoDB" id="9071at2157"/>
<dbReference type="InterPro" id="IPR015422">
    <property type="entry name" value="PyrdxlP-dep_Trfase_small"/>
</dbReference>
<keyword evidence="4" id="KW-0012">Acyltransferase</keyword>
<dbReference type="RefSeq" id="WP_071933368.1">
    <property type="nucleotide sequence ID" value="NZ_CP016804.1"/>
</dbReference>
<evidence type="ECO:0000256" key="1">
    <source>
        <dbReference type="ARBA" id="ARBA00001933"/>
    </source>
</evidence>
<organism evidence="4 5">
    <name type="scientific">Halodesulfurarchaeum formicicum</name>
    <dbReference type="NCBI Taxonomy" id="1873524"/>
    <lineage>
        <taxon>Archaea</taxon>
        <taxon>Methanobacteriati</taxon>
        <taxon>Methanobacteriota</taxon>
        <taxon>Stenosarchaea group</taxon>
        <taxon>Halobacteria</taxon>
        <taxon>Halobacteriales</taxon>
        <taxon>Halobacteriaceae</taxon>
        <taxon>Halodesulfurarchaeum</taxon>
    </lineage>
</organism>
<dbReference type="InterPro" id="IPR015421">
    <property type="entry name" value="PyrdxlP-dep_Trfase_major"/>
</dbReference>
<feature type="domain" description="Aminotransferase class I/classII large" evidence="3">
    <location>
        <begin position="43"/>
        <end position="381"/>
    </location>
</feature>
<protein>
    <submittedName>
        <fullName evidence="4">Glycine C-acetyltransferase</fullName>
        <ecNumber evidence="4">2.3.1.29</ecNumber>
    </submittedName>
</protein>
<dbReference type="EC" id="2.3.1.29" evidence="4"/>
<dbReference type="InterPro" id="IPR015424">
    <property type="entry name" value="PyrdxlP-dep_Trfase"/>
</dbReference>
<dbReference type="Pfam" id="PF00155">
    <property type="entry name" value="Aminotran_1_2"/>
    <property type="match status" value="1"/>
</dbReference>
<dbReference type="PANTHER" id="PTHR13693">
    <property type="entry name" value="CLASS II AMINOTRANSFERASE/8-AMINO-7-OXONONANOATE SYNTHASE"/>
    <property type="match status" value="1"/>
</dbReference>
<reference evidence="5" key="1">
    <citation type="submission" date="2016-08" db="EMBL/GenBank/DDBJ databases">
        <title>Discovery of first anaerobic lithoheterotrophic haloarchae widely represented in hypersaline habitats.</title>
        <authorList>
            <person name="Sorokin D.Y."/>
            <person name="Kublanov I.V."/>
            <person name="Roman P."/>
            <person name="Sinninghe Damste J.S."/>
            <person name="Golyshin P.N."/>
            <person name="Rojo D."/>
            <person name="Ciordia S."/>
            <person name="Mena Md.C."/>
            <person name="Ferrer M."/>
            <person name="Smedile F."/>
            <person name="Messina E."/>
            <person name="La Cono V."/>
            <person name="Yakimov M.M."/>
        </authorList>
    </citation>
    <scope>NUCLEOTIDE SEQUENCE [LARGE SCALE GENOMIC DNA]</scope>
    <source>
        <strain evidence="5">HSR6</strain>
    </source>
</reference>
<dbReference type="SUPFAM" id="SSF53383">
    <property type="entry name" value="PLP-dependent transferases"/>
    <property type="match status" value="1"/>
</dbReference>
<dbReference type="InterPro" id="IPR004839">
    <property type="entry name" value="Aminotransferase_I/II_large"/>
</dbReference>
<sequence length="393" mass="43163">MSSEDTQYLAEKLEQMRERGETWELKELETPSQPTVTVEGEEAILLAANNYLDLAADSRVREAAKDAIDEYGMGAGSDWSIAGYMEVQDELNEAIADFKNTEAGVSFQTGFAVNAGVLPQLLEDGDVFLSDELNHGSIIDGVRLSPADVKIYGHTDMGDLEDTLREVHDEYNRMIVVTDGVFSMDGDIAPMDEIQSLANEYGAMTYVDDAHGEGVLGGGHGIGTEFDLEQEIDFQMGTFSKAAGGFGGMFAGDQHVVEYAYNTARTWLLSAGYPPAVAAANMKALEIIENEPERVEKLWENREYFASELESMGWDTGRSETPIVPAMVGDSNKAKELGERLFENGVFALPIVFPMVPRGEARIRNQLSAGHSKEDLNEALRVYEEVGRDLDLI</sequence>
<proteinExistence type="predicted"/>
<gene>
    <name evidence="4" type="primary">kbl</name>
    <name evidence="4" type="ORF">HSR6_1736</name>
</gene>
<dbReference type="GO" id="GO:0030170">
    <property type="term" value="F:pyridoxal phosphate binding"/>
    <property type="evidence" value="ECO:0007669"/>
    <property type="project" value="InterPro"/>
</dbReference>
<keyword evidence="5" id="KW-1185">Reference proteome</keyword>
<dbReference type="Gene3D" id="3.90.1150.10">
    <property type="entry name" value="Aspartate Aminotransferase, domain 1"/>
    <property type="match status" value="1"/>
</dbReference>
<dbReference type="InterPro" id="IPR050087">
    <property type="entry name" value="AON_synthase_class-II"/>
</dbReference>
<keyword evidence="2 4" id="KW-0808">Transferase</keyword>
<evidence type="ECO:0000313" key="5">
    <source>
        <dbReference type="Proteomes" id="UP000186165"/>
    </source>
</evidence>
<dbReference type="KEGG" id="hhsr:HSR6_1736"/>
<dbReference type="AlphaFoldDB" id="A0A1J1AE43"/>
<dbReference type="GO" id="GO:0008890">
    <property type="term" value="F:glycine C-acetyltransferase activity"/>
    <property type="evidence" value="ECO:0007669"/>
    <property type="project" value="UniProtKB-EC"/>
</dbReference>
<dbReference type="EMBL" id="CP016804">
    <property type="protein sequence ID" value="APE96173.1"/>
    <property type="molecule type" value="Genomic_DNA"/>
</dbReference>
<comment type="cofactor">
    <cofactor evidence="1">
        <name>pyridoxal 5'-phosphate</name>
        <dbReference type="ChEBI" id="CHEBI:597326"/>
    </cofactor>
</comment>
<dbReference type="PANTHER" id="PTHR13693:SF3">
    <property type="entry name" value="LD36009P"/>
    <property type="match status" value="1"/>
</dbReference>
<evidence type="ECO:0000256" key="2">
    <source>
        <dbReference type="ARBA" id="ARBA00022679"/>
    </source>
</evidence>
<dbReference type="Gene3D" id="3.40.640.10">
    <property type="entry name" value="Type I PLP-dependent aspartate aminotransferase-like (Major domain)"/>
    <property type="match status" value="1"/>
</dbReference>
<evidence type="ECO:0000259" key="3">
    <source>
        <dbReference type="Pfam" id="PF00155"/>
    </source>
</evidence>
<evidence type="ECO:0000313" key="4">
    <source>
        <dbReference type="EMBL" id="APE96173.1"/>
    </source>
</evidence>
<dbReference type="Proteomes" id="UP000186165">
    <property type="component" value="Chromosome"/>
</dbReference>
<accession>A0A1J1AE43</accession>
<name>A0A1J1AE43_9EURY</name>